<gene>
    <name evidence="10" type="ORF">C7B46_02970</name>
</gene>
<evidence type="ECO:0000256" key="1">
    <source>
        <dbReference type="ARBA" id="ARBA00018672"/>
    </source>
</evidence>
<dbReference type="GO" id="GO:0003677">
    <property type="term" value="F:DNA binding"/>
    <property type="evidence" value="ECO:0007669"/>
    <property type="project" value="UniProtKB-KW"/>
</dbReference>
<evidence type="ECO:0000256" key="4">
    <source>
        <dbReference type="ARBA" id="ARBA00023125"/>
    </source>
</evidence>
<reference evidence="10 11" key="1">
    <citation type="journal article" date="2014" name="BMC Genomics">
        <title>Comparison of environmental and isolate Sulfobacillus genomes reveals diverse carbon, sulfur, nitrogen, and hydrogen metabolisms.</title>
        <authorList>
            <person name="Justice N.B."/>
            <person name="Norman A."/>
            <person name="Brown C.T."/>
            <person name="Singh A."/>
            <person name="Thomas B.C."/>
            <person name="Banfield J.F."/>
        </authorList>
    </citation>
    <scope>NUCLEOTIDE SEQUENCE [LARGE SCALE GENOMIC DNA]</scope>
    <source>
        <strain evidence="10">AMDSBA4</strain>
    </source>
</reference>
<keyword evidence="3" id="KW-0805">Transcription regulation</keyword>
<dbReference type="Pfam" id="PF00196">
    <property type="entry name" value="GerE"/>
    <property type="match status" value="1"/>
</dbReference>
<evidence type="ECO:0000256" key="2">
    <source>
        <dbReference type="ARBA" id="ARBA00022553"/>
    </source>
</evidence>
<dbReference type="PRINTS" id="PR00038">
    <property type="entry name" value="HTHLUXR"/>
</dbReference>
<dbReference type="SMART" id="SM00421">
    <property type="entry name" value="HTH_LUXR"/>
    <property type="match status" value="1"/>
</dbReference>
<evidence type="ECO:0000256" key="6">
    <source>
        <dbReference type="ARBA" id="ARBA00024867"/>
    </source>
</evidence>
<dbReference type="SUPFAM" id="SSF46894">
    <property type="entry name" value="C-terminal effector domain of the bipartite response regulators"/>
    <property type="match status" value="1"/>
</dbReference>
<dbReference type="InterPro" id="IPR039420">
    <property type="entry name" value="WalR-like"/>
</dbReference>
<dbReference type="PROSITE" id="PS00622">
    <property type="entry name" value="HTH_LUXR_1"/>
    <property type="match status" value="1"/>
</dbReference>
<dbReference type="Pfam" id="PF00072">
    <property type="entry name" value="Response_reg"/>
    <property type="match status" value="1"/>
</dbReference>
<dbReference type="Gene3D" id="3.40.50.2300">
    <property type="match status" value="1"/>
</dbReference>
<dbReference type="Proteomes" id="UP000242972">
    <property type="component" value="Unassembled WGS sequence"/>
</dbReference>
<protein>
    <recommendedName>
        <fullName evidence="1">Stage 0 sporulation protein A homolog</fullName>
    </recommendedName>
</protein>
<feature type="domain" description="HTH luxR-type" evidence="8">
    <location>
        <begin position="138"/>
        <end position="203"/>
    </location>
</feature>
<evidence type="ECO:0000256" key="3">
    <source>
        <dbReference type="ARBA" id="ARBA00023015"/>
    </source>
</evidence>
<dbReference type="GO" id="GO:0006355">
    <property type="term" value="P:regulation of DNA-templated transcription"/>
    <property type="evidence" value="ECO:0007669"/>
    <property type="project" value="InterPro"/>
</dbReference>
<feature type="domain" description="Response regulatory" evidence="9">
    <location>
        <begin position="3"/>
        <end position="118"/>
    </location>
</feature>
<keyword evidence="4 10" id="KW-0238">DNA-binding</keyword>
<dbReference type="GO" id="GO:0000160">
    <property type="term" value="P:phosphorelay signal transduction system"/>
    <property type="evidence" value="ECO:0007669"/>
    <property type="project" value="InterPro"/>
</dbReference>
<dbReference type="SMART" id="SM00448">
    <property type="entry name" value="REC"/>
    <property type="match status" value="1"/>
</dbReference>
<keyword evidence="5" id="KW-0804">Transcription</keyword>
<dbReference type="InterPro" id="IPR011006">
    <property type="entry name" value="CheY-like_superfamily"/>
</dbReference>
<evidence type="ECO:0000256" key="7">
    <source>
        <dbReference type="PROSITE-ProRule" id="PRU00169"/>
    </source>
</evidence>
<dbReference type="CDD" id="cd17535">
    <property type="entry name" value="REC_NarL-like"/>
    <property type="match status" value="1"/>
</dbReference>
<evidence type="ECO:0000259" key="9">
    <source>
        <dbReference type="PROSITE" id="PS50110"/>
    </source>
</evidence>
<dbReference type="InterPro" id="IPR016032">
    <property type="entry name" value="Sig_transdc_resp-reg_C-effctor"/>
</dbReference>
<evidence type="ECO:0000256" key="5">
    <source>
        <dbReference type="ARBA" id="ARBA00023163"/>
    </source>
</evidence>
<evidence type="ECO:0000259" key="8">
    <source>
        <dbReference type="PROSITE" id="PS50043"/>
    </source>
</evidence>
<dbReference type="PROSITE" id="PS50043">
    <property type="entry name" value="HTH_LUXR_2"/>
    <property type="match status" value="1"/>
</dbReference>
<comment type="caution">
    <text evidence="10">The sequence shown here is derived from an EMBL/GenBank/DDBJ whole genome shotgun (WGS) entry which is preliminary data.</text>
</comment>
<dbReference type="EMBL" id="PXYW01000005">
    <property type="protein sequence ID" value="PSR34891.1"/>
    <property type="molecule type" value="Genomic_DNA"/>
</dbReference>
<dbReference type="InterPro" id="IPR000792">
    <property type="entry name" value="Tscrpt_reg_LuxR_C"/>
</dbReference>
<keyword evidence="2 7" id="KW-0597">Phosphoprotein</keyword>
<accession>A0A2T2XK80</accession>
<sequence length="206" mass="22810">MIRIMIADDQPIVRRGLHTVLEAEKDFQIVGEASNAPEAVQLAASLRPDVVLMDIRMPPADSINAVREIREQGWGKVIMLTTFDTEENVVRALKAGASGFLLKDVEISELANAIRQVMNGQFAIQPELVATYLPALMGASHEDILTAREREILQLVAVGRTNAQIGDVLFVSESTIKNHLTNIFAKLKVHNRTEAIDKARQLHLLE</sequence>
<dbReference type="AlphaFoldDB" id="A0A2T2XK80"/>
<evidence type="ECO:0000313" key="10">
    <source>
        <dbReference type="EMBL" id="PSR34891.1"/>
    </source>
</evidence>
<dbReference type="InterPro" id="IPR058245">
    <property type="entry name" value="NreC/VraR/RcsB-like_REC"/>
</dbReference>
<dbReference type="InterPro" id="IPR001789">
    <property type="entry name" value="Sig_transdc_resp-reg_receiver"/>
</dbReference>
<proteinExistence type="predicted"/>
<dbReference type="SUPFAM" id="SSF52172">
    <property type="entry name" value="CheY-like"/>
    <property type="match status" value="1"/>
</dbReference>
<feature type="modified residue" description="4-aspartylphosphate" evidence="7">
    <location>
        <position position="54"/>
    </location>
</feature>
<name>A0A2T2XK80_9FIRM</name>
<organism evidence="10 11">
    <name type="scientific">Sulfobacillus benefaciens</name>
    <dbReference type="NCBI Taxonomy" id="453960"/>
    <lineage>
        <taxon>Bacteria</taxon>
        <taxon>Bacillati</taxon>
        <taxon>Bacillota</taxon>
        <taxon>Clostridia</taxon>
        <taxon>Eubacteriales</taxon>
        <taxon>Clostridiales Family XVII. Incertae Sedis</taxon>
        <taxon>Sulfobacillus</taxon>
    </lineage>
</organism>
<dbReference type="CDD" id="cd06170">
    <property type="entry name" value="LuxR_C_like"/>
    <property type="match status" value="1"/>
</dbReference>
<dbReference type="PANTHER" id="PTHR43214">
    <property type="entry name" value="TWO-COMPONENT RESPONSE REGULATOR"/>
    <property type="match status" value="1"/>
</dbReference>
<evidence type="ECO:0000313" key="11">
    <source>
        <dbReference type="Proteomes" id="UP000242972"/>
    </source>
</evidence>
<dbReference type="PROSITE" id="PS50110">
    <property type="entry name" value="RESPONSE_REGULATORY"/>
    <property type="match status" value="1"/>
</dbReference>
<comment type="function">
    <text evidence="6">May play the central regulatory role in sporulation. It may be an element of the effector pathway responsible for the activation of sporulation genes in response to nutritional stress. Spo0A may act in concert with spo0H (a sigma factor) to control the expression of some genes that are critical to the sporulation process.</text>
</comment>